<dbReference type="Proteomes" id="UP001207177">
    <property type="component" value="Unassembled WGS sequence"/>
</dbReference>
<dbReference type="EMBL" id="JAKUVW010000001">
    <property type="protein sequence ID" value="MCY7059290.1"/>
    <property type="molecule type" value="Genomic_DNA"/>
</dbReference>
<name>A0AAW5WG09_STROR</name>
<proteinExistence type="predicted"/>
<dbReference type="RefSeq" id="WP_132972627.1">
    <property type="nucleotide sequence ID" value="NZ_JAKUVW010000001.1"/>
</dbReference>
<dbReference type="AlphaFoldDB" id="A0AAW5WG09"/>
<sequence>MYFYFRDLKEEKQREFISKNLAEILYEQRKKDKISMEEFLKRYFDYNIYTKKTGSLSLSQLKRYEKEFKNNQINTIPKKNSIVLDIVLEKMESITNEIYRKKVYMDLLKKDSIILAQNLNELGLLDCIEKSSDNLHAMYMYNKAFGRNYTKEYLLDWLVSNAKKNLSGELMAEVIYEDRLTRHDIYND</sequence>
<protein>
    <submittedName>
        <fullName evidence="1">Uncharacterized protein</fullName>
    </submittedName>
</protein>
<organism evidence="1 2">
    <name type="scientific">Streptococcus oralis</name>
    <dbReference type="NCBI Taxonomy" id="1303"/>
    <lineage>
        <taxon>Bacteria</taxon>
        <taxon>Bacillati</taxon>
        <taxon>Bacillota</taxon>
        <taxon>Bacilli</taxon>
        <taxon>Lactobacillales</taxon>
        <taxon>Streptococcaceae</taxon>
        <taxon>Streptococcus</taxon>
    </lineage>
</organism>
<evidence type="ECO:0000313" key="2">
    <source>
        <dbReference type="Proteomes" id="UP001207177"/>
    </source>
</evidence>
<gene>
    <name evidence="1" type="ORF">MK395_00445</name>
</gene>
<evidence type="ECO:0000313" key="1">
    <source>
        <dbReference type="EMBL" id="MCY7059290.1"/>
    </source>
</evidence>
<reference evidence="1 2" key="1">
    <citation type="journal article" date="2022" name="Med Res Arch">
        <title>Genomic identification of streptococcal strains and relation to clinical characteristics. A substudy to The Partial Oral Treatment of Endocarditis (POET) Trial.</title>
        <authorList>
            <person name="Christensen J."/>
            <person name="Jensen C."/>
            <person name="Dargis R."/>
            <person name="Nielsen X."/>
            <person name="Pries- Heje M."/>
            <person name="Wiingaard C."/>
            <person name="Ihlemann N."/>
            <person name="Gill S."/>
            <person name="Bruun N."/>
            <person name="Elming H."/>
            <person name="Povlsen J."/>
            <person name="Madsen T."/>
            <person name="Jensen K."/>
            <person name="Fuursted K."/>
            <person name="Ostergaard L."/>
            <person name="Christiansen U."/>
            <person name="Rosenvinge F."/>
            <person name="Helweg-Larsen J."/>
            <person name="Fosbol E."/>
            <person name="Kober L."/>
            <person name="Torp-Pedersen C."/>
            <person name="Tonder N."/>
            <person name="Moser C."/>
            <person name="Iversen K."/>
            <person name="Bundgaard H."/>
        </authorList>
    </citation>
    <scope>NUCLEOTIDE SEQUENCE [LARGE SCALE GENOMIC DNA]</scope>
    <source>
        <strain evidence="1 2">K16259064</strain>
    </source>
</reference>
<comment type="caution">
    <text evidence="1">The sequence shown here is derived from an EMBL/GenBank/DDBJ whole genome shotgun (WGS) entry which is preliminary data.</text>
</comment>
<accession>A0AAW5WG09</accession>